<dbReference type="VEuPathDB" id="CryptoDB:GNI_067700"/>
<dbReference type="Pfam" id="PF01557">
    <property type="entry name" value="FAA_hydrolase"/>
    <property type="match status" value="1"/>
</dbReference>
<dbReference type="SUPFAM" id="SSF56529">
    <property type="entry name" value="FAH"/>
    <property type="match status" value="1"/>
</dbReference>
<dbReference type="Proteomes" id="UP000019763">
    <property type="component" value="Unassembled WGS sequence"/>
</dbReference>
<reference evidence="4" key="1">
    <citation type="submission" date="2013-12" db="EMBL/GenBank/DDBJ databases">
        <authorList>
            <person name="Omoto C.K."/>
            <person name="Sibley D."/>
            <person name="Venepally P."/>
            <person name="Hadjithomas M."/>
            <person name="Karamycheva S."/>
            <person name="Brunk B."/>
            <person name="Roos D."/>
            <person name="Caler E."/>
            <person name="Lorenzi H."/>
        </authorList>
    </citation>
    <scope>NUCLEOTIDE SEQUENCE</scope>
</reference>
<proteinExistence type="inferred from homology"/>
<dbReference type="OrthoDB" id="430630at2759"/>
<dbReference type="eggNOG" id="KOG1535">
    <property type="taxonomic scope" value="Eukaryota"/>
</dbReference>
<dbReference type="GO" id="GO:0046872">
    <property type="term" value="F:metal ion binding"/>
    <property type="evidence" value="ECO:0007669"/>
    <property type="project" value="UniProtKB-KW"/>
</dbReference>
<dbReference type="OMA" id="WNIAETI"/>
<evidence type="ECO:0000313" key="5">
    <source>
        <dbReference type="Proteomes" id="UP000019763"/>
    </source>
</evidence>
<organism evidence="4 5">
    <name type="scientific">Gregarina niphandrodes</name>
    <name type="common">Septate eugregarine</name>
    <dbReference type="NCBI Taxonomy" id="110365"/>
    <lineage>
        <taxon>Eukaryota</taxon>
        <taxon>Sar</taxon>
        <taxon>Alveolata</taxon>
        <taxon>Apicomplexa</taxon>
        <taxon>Conoidasida</taxon>
        <taxon>Gregarinasina</taxon>
        <taxon>Eugregarinorida</taxon>
        <taxon>Gregarinidae</taxon>
        <taxon>Gregarina</taxon>
    </lineage>
</organism>
<gene>
    <name evidence="4" type="ORF">GNI_067700</name>
</gene>
<dbReference type="RefSeq" id="XP_011130200.1">
    <property type="nucleotide sequence ID" value="XM_011131898.1"/>
</dbReference>
<sequence length="276" mass="29856">MPYIFDPPPVVGIPIEGTDARFPVHRVYCVGRNYEDHAREMDSGDTREDPFFFLKPADAVVAIAAQDVAEKAGGRAEKGVVRLPFPKRTSMLHPEVELVVAIGGGGSDIPVDKAMEHVFGYAVGLDLTKRDLQNDLKAKRRPWCLAKAFEQSAPVGAITPYRILANDCRTFSSPTFSPNGVVNVTGSDITGSDITGSDITGSEISLTVNGTRRQQSRITHMLWTIPEIISHLSASWTLQPGDLVFTGTPGGVSSVEINDLIKAAVEGLQPIVIRFT</sequence>
<comment type="similarity">
    <text evidence="1">Belongs to the FAH family.</text>
</comment>
<dbReference type="EMBL" id="AFNH02000509">
    <property type="protein sequence ID" value="EZG67584.1"/>
    <property type="molecule type" value="Genomic_DNA"/>
</dbReference>
<evidence type="ECO:0000259" key="3">
    <source>
        <dbReference type="Pfam" id="PF01557"/>
    </source>
</evidence>
<dbReference type="InterPro" id="IPR011234">
    <property type="entry name" value="Fumarylacetoacetase-like_C"/>
</dbReference>
<keyword evidence="5" id="KW-1185">Reference proteome</keyword>
<comment type="caution">
    <text evidence="4">The sequence shown here is derived from an EMBL/GenBank/DDBJ whole genome shotgun (WGS) entry which is preliminary data.</text>
</comment>
<evidence type="ECO:0000256" key="2">
    <source>
        <dbReference type="ARBA" id="ARBA00022723"/>
    </source>
</evidence>
<name>A0A023B7P4_GRENI</name>
<evidence type="ECO:0000256" key="1">
    <source>
        <dbReference type="ARBA" id="ARBA00010211"/>
    </source>
</evidence>
<keyword evidence="4" id="KW-0378">Hydrolase</keyword>
<dbReference type="GeneID" id="22912485"/>
<dbReference type="PANTHER" id="PTHR11820:SF90">
    <property type="entry name" value="FLUTATHIONE S-TRANSFERASE"/>
    <property type="match status" value="1"/>
</dbReference>
<accession>A0A023B7P4</accession>
<dbReference type="GO" id="GO:0018773">
    <property type="term" value="F:acetylpyruvate hydrolase activity"/>
    <property type="evidence" value="ECO:0007669"/>
    <property type="project" value="TreeGrafter"/>
</dbReference>
<dbReference type="PANTHER" id="PTHR11820">
    <property type="entry name" value="ACYLPYRUVASE"/>
    <property type="match status" value="1"/>
</dbReference>
<keyword evidence="2" id="KW-0479">Metal-binding</keyword>
<protein>
    <submittedName>
        <fullName evidence="4">Fumarylacetoacetate (FAA) hydrolase</fullName>
    </submittedName>
</protein>
<dbReference type="AlphaFoldDB" id="A0A023B7P4"/>
<feature type="domain" description="Fumarylacetoacetase-like C-terminal" evidence="3">
    <location>
        <begin position="27"/>
        <end position="271"/>
    </location>
</feature>
<evidence type="ECO:0000313" key="4">
    <source>
        <dbReference type="EMBL" id="EZG67584.1"/>
    </source>
</evidence>
<dbReference type="InterPro" id="IPR036663">
    <property type="entry name" value="Fumarylacetoacetase_C_sf"/>
</dbReference>
<dbReference type="Gene3D" id="3.90.850.10">
    <property type="entry name" value="Fumarylacetoacetase-like, C-terminal domain"/>
    <property type="match status" value="1"/>
</dbReference>